<keyword evidence="3" id="KW-1185">Reference proteome</keyword>
<dbReference type="InterPro" id="IPR051043">
    <property type="entry name" value="Sulfatase_Mod_Factor_Kinase"/>
</dbReference>
<proteinExistence type="predicted"/>
<organism evidence="2 3">
    <name type="scientific">Paenibacillus qinlingensis</name>
    <dbReference type="NCBI Taxonomy" id="1837343"/>
    <lineage>
        <taxon>Bacteria</taxon>
        <taxon>Bacillati</taxon>
        <taxon>Bacillota</taxon>
        <taxon>Bacilli</taxon>
        <taxon>Bacillales</taxon>
        <taxon>Paenibacillaceae</taxon>
        <taxon>Paenibacillus</taxon>
    </lineage>
</organism>
<protein>
    <submittedName>
        <fullName evidence="2">Formylglycine-generating enzyme required for sulfatase activity</fullName>
    </submittedName>
</protein>
<dbReference type="Pfam" id="PF03781">
    <property type="entry name" value="FGE-sulfatase"/>
    <property type="match status" value="1"/>
</dbReference>
<dbReference type="InterPro" id="IPR016187">
    <property type="entry name" value="CTDL_fold"/>
</dbReference>
<evidence type="ECO:0000313" key="2">
    <source>
        <dbReference type="EMBL" id="MDR6552372.1"/>
    </source>
</evidence>
<feature type="domain" description="Sulfatase-modifying factor enzyme-like" evidence="1">
    <location>
        <begin position="58"/>
        <end position="250"/>
    </location>
</feature>
<dbReference type="EMBL" id="JAVDSB010000006">
    <property type="protein sequence ID" value="MDR6552372.1"/>
    <property type="molecule type" value="Genomic_DNA"/>
</dbReference>
<reference evidence="2 3" key="1">
    <citation type="submission" date="2023-07" db="EMBL/GenBank/DDBJ databases">
        <title>Sorghum-associated microbial communities from plants grown in Nebraska, USA.</title>
        <authorList>
            <person name="Schachtman D."/>
        </authorList>
    </citation>
    <scope>NUCLEOTIDE SEQUENCE [LARGE SCALE GENOMIC DNA]</scope>
    <source>
        <strain evidence="2 3">CC258</strain>
    </source>
</reference>
<evidence type="ECO:0000313" key="3">
    <source>
        <dbReference type="Proteomes" id="UP001267290"/>
    </source>
</evidence>
<dbReference type="SUPFAM" id="SSF56436">
    <property type="entry name" value="C-type lectin-like"/>
    <property type="match status" value="1"/>
</dbReference>
<sequence length="259" mass="29642">MPIQKYGSDREPILIELMNMMVPVKEGTVELRDYVNTDKWVSSDYKLSNPGGHKKVITRTETIELFYVMKYPVTQQLYHFVMNEEEIELISNNLPITGVSWLDAIVFCNELSRMLGKTECYTIASESVNTIYNKSANGFRLLSDAEWQYACKAGTAGHRYAGIDQIAWYQGNANGSAQQVGQLLPNPWGLFDMIGNVWEWCWDLYDTQRYGNYRVFRGGSWAEIENNCGSTSRRKSMPDFKIDDLGFRIALSTRSFGPI</sequence>
<dbReference type="InterPro" id="IPR005532">
    <property type="entry name" value="SUMF_dom"/>
</dbReference>
<accession>A0ABU1NXY2</accession>
<dbReference type="PANTHER" id="PTHR23150:SF19">
    <property type="entry name" value="FORMYLGLYCINE-GENERATING ENZYME"/>
    <property type="match status" value="1"/>
</dbReference>
<dbReference type="InterPro" id="IPR042095">
    <property type="entry name" value="SUMF_sf"/>
</dbReference>
<dbReference type="PANTHER" id="PTHR23150">
    <property type="entry name" value="SULFATASE MODIFYING FACTOR 1, 2"/>
    <property type="match status" value="1"/>
</dbReference>
<dbReference type="RefSeq" id="WP_310499908.1">
    <property type="nucleotide sequence ID" value="NZ_JAVDSB010000006.1"/>
</dbReference>
<gene>
    <name evidence="2" type="ORF">J2736_003578</name>
</gene>
<comment type="caution">
    <text evidence="2">The sequence shown here is derived from an EMBL/GenBank/DDBJ whole genome shotgun (WGS) entry which is preliminary data.</text>
</comment>
<name>A0ABU1NXY2_9BACL</name>
<dbReference type="Gene3D" id="3.90.1580.10">
    <property type="entry name" value="paralog of FGE (formylglycine-generating enzyme)"/>
    <property type="match status" value="1"/>
</dbReference>
<dbReference type="Proteomes" id="UP001267290">
    <property type="component" value="Unassembled WGS sequence"/>
</dbReference>
<evidence type="ECO:0000259" key="1">
    <source>
        <dbReference type="Pfam" id="PF03781"/>
    </source>
</evidence>